<evidence type="ECO:0000313" key="3">
    <source>
        <dbReference type="EMBL" id="KAF0976309.1"/>
    </source>
</evidence>
<keyword evidence="4" id="KW-1185">Reference proteome</keyword>
<feature type="coiled-coil region" evidence="1">
    <location>
        <begin position="569"/>
        <end position="596"/>
    </location>
</feature>
<organism evidence="3 4">
    <name type="scientific">Naegleria fowleri</name>
    <name type="common">Brain eating amoeba</name>
    <dbReference type="NCBI Taxonomy" id="5763"/>
    <lineage>
        <taxon>Eukaryota</taxon>
        <taxon>Discoba</taxon>
        <taxon>Heterolobosea</taxon>
        <taxon>Tetramitia</taxon>
        <taxon>Eutetramitia</taxon>
        <taxon>Vahlkampfiidae</taxon>
        <taxon>Naegleria</taxon>
    </lineage>
</organism>
<feature type="compositionally biased region" description="Polar residues" evidence="2">
    <location>
        <begin position="204"/>
        <end position="226"/>
    </location>
</feature>
<feature type="compositionally biased region" description="Low complexity" evidence="2">
    <location>
        <begin position="46"/>
        <end position="57"/>
    </location>
</feature>
<feature type="compositionally biased region" description="Low complexity" evidence="2">
    <location>
        <begin position="165"/>
        <end position="185"/>
    </location>
</feature>
<gene>
    <name evidence="3" type="ORF">FDP41_004683</name>
</gene>
<dbReference type="EMBL" id="VFQX01000040">
    <property type="protein sequence ID" value="KAF0976309.1"/>
    <property type="molecule type" value="Genomic_DNA"/>
</dbReference>
<feature type="compositionally biased region" description="Low complexity" evidence="2">
    <location>
        <begin position="122"/>
        <end position="131"/>
    </location>
</feature>
<proteinExistence type="predicted"/>
<evidence type="ECO:0000256" key="1">
    <source>
        <dbReference type="SAM" id="Coils"/>
    </source>
</evidence>
<feature type="region of interest" description="Disordered" evidence="2">
    <location>
        <begin position="380"/>
        <end position="399"/>
    </location>
</feature>
<dbReference type="RefSeq" id="XP_044561022.1">
    <property type="nucleotide sequence ID" value="XM_044708124.1"/>
</dbReference>
<feature type="region of interest" description="Disordered" evidence="2">
    <location>
        <begin position="1"/>
        <end position="65"/>
    </location>
</feature>
<feature type="compositionally biased region" description="Polar residues" evidence="2">
    <location>
        <begin position="380"/>
        <end position="393"/>
    </location>
</feature>
<dbReference type="Proteomes" id="UP000444721">
    <property type="component" value="Unassembled WGS sequence"/>
</dbReference>
<accession>A0A6A5BTQ8</accession>
<feature type="region of interest" description="Disordered" evidence="2">
    <location>
        <begin position="163"/>
        <end position="226"/>
    </location>
</feature>
<evidence type="ECO:0000313" key="4">
    <source>
        <dbReference type="Proteomes" id="UP000444721"/>
    </source>
</evidence>
<feature type="region of interest" description="Disordered" evidence="2">
    <location>
        <begin position="257"/>
        <end position="294"/>
    </location>
</feature>
<evidence type="ECO:0000256" key="2">
    <source>
        <dbReference type="SAM" id="MobiDB-lite"/>
    </source>
</evidence>
<feature type="compositionally biased region" description="Acidic residues" evidence="2">
    <location>
        <begin position="1"/>
        <end position="11"/>
    </location>
</feature>
<dbReference type="OrthoDB" id="10681804at2759"/>
<feature type="compositionally biased region" description="Low complexity" evidence="2">
    <location>
        <begin position="80"/>
        <end position="95"/>
    </location>
</feature>
<feature type="compositionally biased region" description="Low complexity" evidence="2">
    <location>
        <begin position="257"/>
        <end position="269"/>
    </location>
</feature>
<keyword evidence="1" id="KW-0175">Coiled coil</keyword>
<dbReference type="AlphaFoldDB" id="A0A6A5BTQ8"/>
<name>A0A6A5BTQ8_NAEFO</name>
<comment type="caution">
    <text evidence="3">The sequence shown here is derived from an EMBL/GenBank/DDBJ whole genome shotgun (WGS) entry which is preliminary data.</text>
</comment>
<feature type="region of interest" description="Disordered" evidence="2">
    <location>
        <begin position="78"/>
        <end position="148"/>
    </location>
</feature>
<dbReference type="GeneID" id="68111901"/>
<dbReference type="VEuPathDB" id="AmoebaDB:NF0124720"/>
<feature type="compositionally biased region" description="Polar residues" evidence="2">
    <location>
        <begin position="278"/>
        <end position="294"/>
    </location>
</feature>
<sequence>MFTVFEDEENHDESHYHQEDAGNNLLTDSEQQTTRSGAPLGTTLNSRSNSSKVFSSSDADRTENLPPSVMQALNQRRLFQQQQQQQIQGSGTSSGSSGGSTGRPTRTFGAVLSSQSADEELNSNNTLSSESIQQQQQHGNDEEEEDHQTNPFDKYWNIQLPQKPSSSAATNTSSLFNNSSLTSSSHPHANYRPKSLASSSSTSNNQDHNTTRVSSMNSNANSGEENQTLKVLQSPMASQLLSPSIRKAISSIYNENNESSFSGSSSSSSAKDKVSSSNHQNVNNTFHTIPSEGNFSETNENNFIHHVHSTFGTRKRKSQIAKSLFTVFDDSEANVGSSSTENQATSATFNEEGYANEKEKYLFGDDTEDEEIINEKIPPTQQQYLSSSTSPSTRPDKFVSPLKKRKMTTSLNATLENGSQTTVMTNQDREVTNQDHLDTSHSSLNISPPPVAFGSENDHAENILFSDHVNDAEEKPASPHLLEAGLYTGRSRDRKSRVQNAYLESNPMQLSPIKHSVERNQDFASSRISQSPLLKYTIPSRGADMNLSSFDVTNTSALNISIRERDEIIDQLNNESENDRKKIREMKVIVDKLEREFTFTKPNRALQETI</sequence>
<feature type="compositionally biased region" description="Polar residues" evidence="2">
    <location>
        <begin position="24"/>
        <end position="36"/>
    </location>
</feature>
<dbReference type="VEuPathDB" id="AmoebaDB:NfTy_070100"/>
<protein>
    <submittedName>
        <fullName evidence="3">Uncharacterized protein</fullName>
    </submittedName>
</protein>
<reference evidence="3 4" key="1">
    <citation type="journal article" date="2019" name="Sci. Rep.">
        <title>Nanopore sequencing improves the draft genome of the human pathogenic amoeba Naegleria fowleri.</title>
        <authorList>
            <person name="Liechti N."/>
            <person name="Schurch N."/>
            <person name="Bruggmann R."/>
            <person name="Wittwer M."/>
        </authorList>
    </citation>
    <scope>NUCLEOTIDE SEQUENCE [LARGE SCALE GENOMIC DNA]</scope>
    <source>
        <strain evidence="3 4">ATCC 30894</strain>
    </source>
</reference>
<dbReference type="VEuPathDB" id="AmoebaDB:FDP41_004683"/>